<dbReference type="SUPFAM" id="SSF82784">
    <property type="entry name" value="OsmC-like"/>
    <property type="match status" value="1"/>
</dbReference>
<dbReference type="Proteomes" id="UP000185124">
    <property type="component" value="Unassembled WGS sequence"/>
</dbReference>
<dbReference type="AlphaFoldDB" id="A0A1N5URB5"/>
<organism evidence="1 2">
    <name type="scientific">Micromonospora cremea</name>
    <dbReference type="NCBI Taxonomy" id="709881"/>
    <lineage>
        <taxon>Bacteria</taxon>
        <taxon>Bacillati</taxon>
        <taxon>Actinomycetota</taxon>
        <taxon>Actinomycetes</taxon>
        <taxon>Micromonosporales</taxon>
        <taxon>Micromonosporaceae</taxon>
        <taxon>Micromonospora</taxon>
    </lineage>
</organism>
<gene>
    <name evidence="1" type="ORF">SAMN04489832_1080</name>
</gene>
<name>A0A1N5URB5_9ACTN</name>
<dbReference type="InterPro" id="IPR036102">
    <property type="entry name" value="OsmC/Ohrsf"/>
</dbReference>
<dbReference type="RefSeq" id="WP_084757222.1">
    <property type="nucleotide sequence ID" value="NZ_FSQT01000001.1"/>
</dbReference>
<dbReference type="STRING" id="709881.SAMN04489832_1080"/>
<accession>A0A1N5URB5</accession>
<dbReference type="InterPro" id="IPR003718">
    <property type="entry name" value="OsmC/Ohr_fam"/>
</dbReference>
<proteinExistence type="predicted"/>
<evidence type="ECO:0000313" key="1">
    <source>
        <dbReference type="EMBL" id="SIM62759.1"/>
    </source>
</evidence>
<dbReference type="Gene3D" id="3.30.300.20">
    <property type="match status" value="1"/>
</dbReference>
<dbReference type="EMBL" id="FSQT01000001">
    <property type="protein sequence ID" value="SIM62759.1"/>
    <property type="molecule type" value="Genomic_DNA"/>
</dbReference>
<reference evidence="2" key="1">
    <citation type="submission" date="2016-12" db="EMBL/GenBank/DDBJ databases">
        <authorList>
            <person name="Varghese N."/>
            <person name="Submissions S."/>
        </authorList>
    </citation>
    <scope>NUCLEOTIDE SEQUENCE [LARGE SCALE GENOMIC DNA]</scope>
    <source>
        <strain evidence="2">DSM 45599</strain>
    </source>
</reference>
<protein>
    <submittedName>
        <fullName evidence="1">Uncharacterized OsmC-related protein</fullName>
    </submittedName>
</protein>
<dbReference type="InterPro" id="IPR015946">
    <property type="entry name" value="KH_dom-like_a/b"/>
</dbReference>
<dbReference type="Pfam" id="PF02566">
    <property type="entry name" value="OsmC"/>
    <property type="match status" value="1"/>
</dbReference>
<dbReference type="OrthoDB" id="1358603at2"/>
<keyword evidence="2" id="KW-1185">Reference proteome</keyword>
<sequence>MTIEVRTSTLPGTATALGSAGAYTLVVDRPSDAGGGGLGFNGGQLLYLAVAGCVSNDLFREARAAGLDLHRVEVTVRGDFTGEPAVSSEVRYDVRVEGDAPPEVLRALVERVDAIAEIPNSLRGGTPVRLGRTVIAGAGLRGTND</sequence>
<evidence type="ECO:0000313" key="2">
    <source>
        <dbReference type="Proteomes" id="UP000185124"/>
    </source>
</evidence>